<dbReference type="AlphaFoldDB" id="A0A069RJ38"/>
<evidence type="ECO:0000313" key="2">
    <source>
        <dbReference type="EMBL" id="KDR94267.1"/>
    </source>
</evidence>
<protein>
    <submittedName>
        <fullName evidence="2">DNA polymerase III subunit delta</fullName>
        <ecNumber evidence="2">2.7.7.7</ecNumber>
    </submittedName>
</protein>
<dbReference type="EC" id="2.7.7.7" evidence="2"/>
<dbReference type="PANTHER" id="PTHR11669">
    <property type="entry name" value="REPLICATION FACTOR C / DNA POLYMERASE III GAMMA-TAU SUBUNIT"/>
    <property type="match status" value="1"/>
</dbReference>
<keyword evidence="3" id="KW-1185">Reference proteome</keyword>
<dbReference type="SUPFAM" id="SSF52540">
    <property type="entry name" value="P-loop containing nucleoside triphosphate hydrolases"/>
    <property type="match status" value="1"/>
</dbReference>
<sequence>MGFEMILGQESAKRFIQNSIEKERVSHAYLFEGPSGIGKKTFAIEFAKLLTGDKSIENSPDISLLYPDGSSFKISQIRQMCQDIIIRPYGSKKVYILDEADKMTLQAQNSLLKSLEEPPPYSVIILLAKSGSMLLPTIISRCERVKFSPLAPAHIQKYLVENKGISCERAHVLAAFSKGILSRALNLIESEEFGILREKSEKLIEVLLSGSAVDTISALSYIEKHREQVDEIIDTSVAYFRDIMISLKCSDLDMLINSDRKEFIEKMAEKLSFFQIARIIEIMEESRQKLRSNCNFSITMQVMFVNIQEVIR</sequence>
<dbReference type="GO" id="GO:0006261">
    <property type="term" value="P:DNA-templated DNA replication"/>
    <property type="evidence" value="ECO:0007669"/>
    <property type="project" value="TreeGrafter"/>
</dbReference>
<dbReference type="InterPro" id="IPR050238">
    <property type="entry name" value="DNA_Rep/Repair_Clamp_Loader"/>
</dbReference>
<dbReference type="eggNOG" id="COG0470">
    <property type="taxonomic scope" value="Bacteria"/>
</dbReference>
<dbReference type="STRING" id="1121324.CLIT_24c00300"/>
<dbReference type="SMART" id="SM00382">
    <property type="entry name" value="AAA"/>
    <property type="match status" value="1"/>
</dbReference>
<name>A0A069RJ38_PEPLI</name>
<evidence type="ECO:0000259" key="1">
    <source>
        <dbReference type="SMART" id="SM00382"/>
    </source>
</evidence>
<dbReference type="InterPro" id="IPR003593">
    <property type="entry name" value="AAA+_ATPase"/>
</dbReference>
<accession>A0A069RJ38</accession>
<comment type="caution">
    <text evidence="2">The sequence shown here is derived from an EMBL/GenBank/DDBJ whole genome shotgun (WGS) entry which is preliminary data.</text>
</comment>
<dbReference type="Gene3D" id="3.40.50.300">
    <property type="entry name" value="P-loop containing nucleotide triphosphate hydrolases"/>
    <property type="match status" value="1"/>
</dbReference>
<evidence type="ECO:0000313" key="3">
    <source>
        <dbReference type="Proteomes" id="UP000027946"/>
    </source>
</evidence>
<dbReference type="CDD" id="cd00009">
    <property type="entry name" value="AAA"/>
    <property type="match status" value="1"/>
</dbReference>
<dbReference type="EMBL" id="JJMM01000023">
    <property type="protein sequence ID" value="KDR94267.1"/>
    <property type="molecule type" value="Genomic_DNA"/>
</dbReference>
<gene>
    <name evidence="2" type="primary">holB</name>
    <name evidence="2" type="ORF">CLIT_24c00300</name>
</gene>
<proteinExistence type="predicted"/>
<dbReference type="Pfam" id="PF13177">
    <property type="entry name" value="DNA_pol3_delta2"/>
    <property type="match status" value="1"/>
</dbReference>
<keyword evidence="2" id="KW-0808">Transferase</keyword>
<dbReference type="GO" id="GO:0003887">
    <property type="term" value="F:DNA-directed DNA polymerase activity"/>
    <property type="evidence" value="ECO:0007669"/>
    <property type="project" value="UniProtKB-EC"/>
</dbReference>
<dbReference type="OrthoDB" id="9810148at2"/>
<reference evidence="2 3" key="1">
    <citation type="submission" date="2014-03" db="EMBL/GenBank/DDBJ databases">
        <title>Genome sequence of Clostridium litorale W6, DSM 5388.</title>
        <authorList>
            <person name="Poehlein A."/>
            <person name="Jagirdar A."/>
            <person name="Khonsari B."/>
            <person name="Chibani C.M."/>
            <person name="Gutierrez Gutierrez D.A."/>
            <person name="Davydova E."/>
            <person name="Alghaithi H.S."/>
            <person name="Nair K.P."/>
            <person name="Dhamotharan K."/>
            <person name="Chandran L."/>
            <person name="G W."/>
            <person name="Daniel R."/>
        </authorList>
    </citation>
    <scope>NUCLEOTIDE SEQUENCE [LARGE SCALE GENOMIC DNA]</scope>
    <source>
        <strain evidence="2 3">W6</strain>
    </source>
</reference>
<dbReference type="InterPro" id="IPR027417">
    <property type="entry name" value="P-loop_NTPase"/>
</dbReference>
<keyword evidence="2" id="KW-0548">Nucleotidyltransferase</keyword>
<dbReference type="Proteomes" id="UP000027946">
    <property type="component" value="Unassembled WGS sequence"/>
</dbReference>
<feature type="domain" description="AAA+ ATPase" evidence="1">
    <location>
        <begin position="25"/>
        <end position="153"/>
    </location>
</feature>
<organism evidence="2 3">
    <name type="scientific">Peptoclostridium litorale DSM 5388</name>
    <dbReference type="NCBI Taxonomy" id="1121324"/>
    <lineage>
        <taxon>Bacteria</taxon>
        <taxon>Bacillati</taxon>
        <taxon>Bacillota</taxon>
        <taxon>Clostridia</taxon>
        <taxon>Peptostreptococcales</taxon>
        <taxon>Peptoclostridiaceae</taxon>
        <taxon>Peptoclostridium</taxon>
    </lineage>
</organism>
<dbReference type="RefSeq" id="WP_038267249.1">
    <property type="nucleotide sequence ID" value="NZ_FSRH01000014.1"/>
</dbReference>
<dbReference type="PANTHER" id="PTHR11669:SF8">
    <property type="entry name" value="DNA POLYMERASE III SUBUNIT DELTA"/>
    <property type="match status" value="1"/>
</dbReference>